<dbReference type="AlphaFoldDB" id="A0ABD1N0I2"/>
<dbReference type="InterPro" id="IPR007218">
    <property type="entry name" value="DNA_pol_delta_4"/>
</dbReference>
<dbReference type="Proteomes" id="UP001603857">
    <property type="component" value="Unassembled WGS sequence"/>
</dbReference>
<comment type="caution">
    <text evidence="2">The sequence shown here is derived from an EMBL/GenBank/DDBJ whole genome shotgun (WGS) entry which is preliminary data.</text>
</comment>
<evidence type="ECO:0000256" key="1">
    <source>
        <dbReference type="SAM" id="MobiDB-lite"/>
    </source>
</evidence>
<dbReference type="Pfam" id="PF04081">
    <property type="entry name" value="DNA_pol_delta_4"/>
    <property type="match status" value="1"/>
</dbReference>
<organism evidence="2 3">
    <name type="scientific">Flemingia macrophylla</name>
    <dbReference type="NCBI Taxonomy" id="520843"/>
    <lineage>
        <taxon>Eukaryota</taxon>
        <taxon>Viridiplantae</taxon>
        <taxon>Streptophyta</taxon>
        <taxon>Embryophyta</taxon>
        <taxon>Tracheophyta</taxon>
        <taxon>Spermatophyta</taxon>
        <taxon>Magnoliopsida</taxon>
        <taxon>eudicotyledons</taxon>
        <taxon>Gunneridae</taxon>
        <taxon>Pentapetalae</taxon>
        <taxon>rosids</taxon>
        <taxon>fabids</taxon>
        <taxon>Fabales</taxon>
        <taxon>Fabaceae</taxon>
        <taxon>Papilionoideae</taxon>
        <taxon>50 kb inversion clade</taxon>
        <taxon>NPAAA clade</taxon>
        <taxon>indigoferoid/millettioid clade</taxon>
        <taxon>Phaseoleae</taxon>
        <taxon>Flemingia</taxon>
    </lineage>
</organism>
<proteinExistence type="predicted"/>
<protein>
    <recommendedName>
        <fullName evidence="4">DNA polymerase delta subunit 4</fullName>
    </recommendedName>
</protein>
<name>A0ABD1N0I2_9FABA</name>
<gene>
    <name evidence="2" type="ORF">Fmac_009533</name>
</gene>
<feature type="region of interest" description="Disordered" evidence="1">
    <location>
        <begin position="1"/>
        <end position="24"/>
    </location>
</feature>
<keyword evidence="3" id="KW-1185">Reference proteome</keyword>
<sequence length="91" mass="10789">MKKGILRRGPSKSKSRKKSKVVVKPPEDDYSVEEKILREFDKNMKYGPCIGLNRVERWLRAHKMGLNPPQEIMILLQTDKVQTKCMWDRFK</sequence>
<feature type="compositionally biased region" description="Basic residues" evidence="1">
    <location>
        <begin position="1"/>
        <end position="21"/>
    </location>
</feature>
<accession>A0ABD1N0I2</accession>
<dbReference type="EMBL" id="JBGMDY010000003">
    <property type="protein sequence ID" value="KAL2341593.1"/>
    <property type="molecule type" value="Genomic_DNA"/>
</dbReference>
<dbReference type="PANTHER" id="PTHR14303">
    <property type="entry name" value="DNA POLYMERASE DELTA SUBUNIT 4"/>
    <property type="match status" value="1"/>
</dbReference>
<evidence type="ECO:0000313" key="3">
    <source>
        <dbReference type="Proteomes" id="UP001603857"/>
    </source>
</evidence>
<evidence type="ECO:0008006" key="4">
    <source>
        <dbReference type="Google" id="ProtNLM"/>
    </source>
</evidence>
<evidence type="ECO:0000313" key="2">
    <source>
        <dbReference type="EMBL" id="KAL2341593.1"/>
    </source>
</evidence>
<dbReference type="PANTHER" id="PTHR14303:SF0">
    <property type="entry name" value="DNA POLYMERASE DELTA SUBUNIT 4"/>
    <property type="match status" value="1"/>
</dbReference>
<reference evidence="2 3" key="1">
    <citation type="submission" date="2024-08" db="EMBL/GenBank/DDBJ databases">
        <title>Insights into the chromosomal genome structure of Flemingia macrophylla.</title>
        <authorList>
            <person name="Ding Y."/>
            <person name="Zhao Y."/>
            <person name="Bi W."/>
            <person name="Wu M."/>
            <person name="Zhao G."/>
            <person name="Gong Y."/>
            <person name="Li W."/>
            <person name="Zhang P."/>
        </authorList>
    </citation>
    <scope>NUCLEOTIDE SEQUENCE [LARGE SCALE GENOMIC DNA]</scope>
    <source>
        <strain evidence="2">DYQJB</strain>
        <tissue evidence="2">Leaf</tissue>
    </source>
</reference>